<organism evidence="1 2">
    <name type="scientific">Senna tora</name>
    <dbReference type="NCBI Taxonomy" id="362788"/>
    <lineage>
        <taxon>Eukaryota</taxon>
        <taxon>Viridiplantae</taxon>
        <taxon>Streptophyta</taxon>
        <taxon>Embryophyta</taxon>
        <taxon>Tracheophyta</taxon>
        <taxon>Spermatophyta</taxon>
        <taxon>Magnoliopsida</taxon>
        <taxon>eudicotyledons</taxon>
        <taxon>Gunneridae</taxon>
        <taxon>Pentapetalae</taxon>
        <taxon>rosids</taxon>
        <taxon>fabids</taxon>
        <taxon>Fabales</taxon>
        <taxon>Fabaceae</taxon>
        <taxon>Caesalpinioideae</taxon>
        <taxon>Cassia clade</taxon>
        <taxon>Senna</taxon>
    </lineage>
</organism>
<evidence type="ECO:0000313" key="2">
    <source>
        <dbReference type="Proteomes" id="UP000634136"/>
    </source>
</evidence>
<gene>
    <name evidence="1" type="ORF">G2W53_000380</name>
</gene>
<dbReference type="EMBL" id="JAAIUW010000001">
    <property type="protein sequence ID" value="KAF7843475.1"/>
    <property type="molecule type" value="Genomic_DNA"/>
</dbReference>
<protein>
    <submittedName>
        <fullName evidence="1">Uncharacterized protein</fullName>
    </submittedName>
</protein>
<dbReference type="AlphaFoldDB" id="A0A834XDN7"/>
<evidence type="ECO:0000313" key="1">
    <source>
        <dbReference type="EMBL" id="KAF7843475.1"/>
    </source>
</evidence>
<proteinExistence type="predicted"/>
<keyword evidence="2" id="KW-1185">Reference proteome</keyword>
<sequence>MVHIHSIGNVWAPIFSVKPKGPRRHKTNRIDIHPSFYLYACFINPQSTFSWRPTKRTTQTLSICIVESDGFMGRETEATLQSRCFEKPPQVQ</sequence>
<accession>A0A834XDN7</accession>
<reference evidence="1" key="1">
    <citation type="submission" date="2020-09" db="EMBL/GenBank/DDBJ databases">
        <title>Genome-Enabled Discovery of Anthraquinone Biosynthesis in Senna tora.</title>
        <authorList>
            <person name="Kang S.-H."/>
            <person name="Pandey R.P."/>
            <person name="Lee C.-M."/>
            <person name="Sim J.-S."/>
            <person name="Jeong J.-T."/>
            <person name="Choi B.-S."/>
            <person name="Jung M."/>
            <person name="Ginzburg D."/>
            <person name="Zhao K."/>
            <person name="Won S.Y."/>
            <person name="Oh T.-J."/>
            <person name="Yu Y."/>
            <person name="Kim N.-H."/>
            <person name="Lee O.R."/>
            <person name="Lee T.-H."/>
            <person name="Bashyal P."/>
            <person name="Kim T.-S."/>
            <person name="Lee W.-H."/>
            <person name="Kawkins C."/>
            <person name="Kim C.-K."/>
            <person name="Kim J.S."/>
            <person name="Ahn B.O."/>
            <person name="Rhee S.Y."/>
            <person name="Sohng J.K."/>
        </authorList>
    </citation>
    <scope>NUCLEOTIDE SEQUENCE</scope>
    <source>
        <tissue evidence="1">Leaf</tissue>
    </source>
</reference>
<dbReference type="Proteomes" id="UP000634136">
    <property type="component" value="Unassembled WGS sequence"/>
</dbReference>
<comment type="caution">
    <text evidence="1">The sequence shown here is derived from an EMBL/GenBank/DDBJ whole genome shotgun (WGS) entry which is preliminary data.</text>
</comment>
<name>A0A834XDN7_9FABA</name>